<feature type="domain" description="Brix" evidence="1">
    <location>
        <begin position="82"/>
        <end position="263"/>
    </location>
</feature>
<dbReference type="GO" id="GO:0042134">
    <property type="term" value="F:rRNA primary transcript binding"/>
    <property type="evidence" value="ECO:0007669"/>
    <property type="project" value="InterPro"/>
</dbReference>
<dbReference type="Pfam" id="PF04427">
    <property type="entry name" value="Brix"/>
    <property type="match status" value="1"/>
</dbReference>
<sequence length="315" mass="37002">MLRREVRLRKEYLYRKSLEDQRKTIYEKKQKLKLALDEGKVIPTELRRDESQLRKLLAYDDDKNVLEDHMDDEYRWAGVEDPKLMITTSHNPSSRLKQFAKELKLILPNSQRLNRGNYVLSQLVTACKANDVTDLVIAHEHRGNPDGLIICHLPFGPTAYFSLSNTIMRHDIPDVGKMSEAFPHLIFHNFQTKLGTRVQNILRYLFPVPKEDSKRVITFANKNDFISFRHHTYKKVDGRNIELTEVGPRFELKLHEIRLGTLDQAEADKEWKLKTYMRTSHKRKYLSENDGEKARKITMKRVTVLPAVHEQVLNL</sequence>
<dbReference type="PROSITE" id="PS50833">
    <property type="entry name" value="BRIX"/>
    <property type="match status" value="1"/>
</dbReference>
<dbReference type="GO" id="GO:0005654">
    <property type="term" value="C:nucleoplasm"/>
    <property type="evidence" value="ECO:0007669"/>
    <property type="project" value="UniProtKB-ARBA"/>
</dbReference>
<dbReference type="OrthoDB" id="10253204at2759"/>
<dbReference type="GO" id="GO:0006364">
    <property type="term" value="P:rRNA processing"/>
    <property type="evidence" value="ECO:0007669"/>
    <property type="project" value="InterPro"/>
</dbReference>
<dbReference type="EMBL" id="HAAD01001856">
    <property type="protein sequence ID" value="CDG68088.1"/>
    <property type="molecule type" value="mRNA"/>
</dbReference>
<dbReference type="InterPro" id="IPR044281">
    <property type="entry name" value="IMP4/RPF1"/>
</dbReference>
<proteinExistence type="evidence at transcript level"/>
<organism evidence="2">
    <name type="scientific">Hydra vulgaris</name>
    <name type="common">Hydra</name>
    <name type="synonym">Hydra attenuata</name>
    <dbReference type="NCBI Taxonomy" id="6087"/>
    <lineage>
        <taxon>Eukaryota</taxon>
        <taxon>Metazoa</taxon>
        <taxon>Cnidaria</taxon>
        <taxon>Hydrozoa</taxon>
        <taxon>Hydroidolina</taxon>
        <taxon>Anthoathecata</taxon>
        <taxon>Aplanulata</taxon>
        <taxon>Hydridae</taxon>
        <taxon>Hydra</taxon>
    </lineage>
</organism>
<dbReference type="FunFam" id="3.40.50.10480:FF:000001">
    <property type="entry name" value="IMP4, U3 small nucleolar ribonucleoprotein"/>
    <property type="match status" value="1"/>
</dbReference>
<reference evidence="2" key="1">
    <citation type="journal article" date="2013" name="Genome Biol. Evol.">
        <title>Punctuated emergences of genetic and phenotypic innovations in eumetazoan, bilaterian, euteleostome, and hominidae ancestors.</title>
        <authorList>
            <person name="Wenger Y."/>
            <person name="Galliot B."/>
        </authorList>
    </citation>
    <scope>NUCLEOTIDE SEQUENCE</scope>
    <source>
        <tissue evidence="2">Whole animals</tissue>
    </source>
</reference>
<dbReference type="PANTHER" id="PTHR22734">
    <property type="entry name" value="U3 SMALL NUCLEOLAR RIBONUCLEOPROTEIN PROTEIN IMP4"/>
    <property type="match status" value="1"/>
</dbReference>
<evidence type="ECO:0000313" key="2">
    <source>
        <dbReference type="EMBL" id="CDG68088.1"/>
    </source>
</evidence>
<dbReference type="GO" id="GO:0030515">
    <property type="term" value="F:snoRNA binding"/>
    <property type="evidence" value="ECO:0007669"/>
    <property type="project" value="TreeGrafter"/>
</dbReference>
<dbReference type="SMART" id="SM00879">
    <property type="entry name" value="Brix"/>
    <property type="match status" value="1"/>
</dbReference>
<dbReference type="InterPro" id="IPR007109">
    <property type="entry name" value="Brix"/>
</dbReference>
<dbReference type="Gene3D" id="3.40.50.10480">
    <property type="entry name" value="Probable brix-domain ribosomal biogenesis protein"/>
    <property type="match status" value="1"/>
</dbReference>
<accession>T2M761</accession>
<dbReference type="SUPFAM" id="SSF52954">
    <property type="entry name" value="Class II aaRS ABD-related"/>
    <property type="match status" value="1"/>
</dbReference>
<name>T2M761_HYDVU</name>
<protein>
    <submittedName>
        <fullName evidence="2">U3 small nucleolar ribonucleoprotein protein IMP4</fullName>
    </submittedName>
</protein>
<keyword evidence="2" id="KW-0687">Ribonucleoprotein</keyword>
<dbReference type="AlphaFoldDB" id="T2M761"/>
<dbReference type="GO" id="GO:0042274">
    <property type="term" value="P:ribosomal small subunit biogenesis"/>
    <property type="evidence" value="ECO:0007669"/>
    <property type="project" value="UniProtKB-ARBA"/>
</dbReference>
<dbReference type="PANTHER" id="PTHR22734:SF2">
    <property type="entry name" value="U3 SMALL NUCLEOLAR RIBONUCLEOPROTEIN PROTEIN IMP4"/>
    <property type="match status" value="1"/>
</dbReference>
<dbReference type="GO" id="GO:0032040">
    <property type="term" value="C:small-subunit processome"/>
    <property type="evidence" value="ECO:0007669"/>
    <property type="project" value="TreeGrafter"/>
</dbReference>
<dbReference type="GO" id="GO:0034457">
    <property type="term" value="C:Mpp10 complex"/>
    <property type="evidence" value="ECO:0007669"/>
    <property type="project" value="UniProtKB-ARBA"/>
</dbReference>
<evidence type="ECO:0000259" key="1">
    <source>
        <dbReference type="PROSITE" id="PS50833"/>
    </source>
</evidence>
<gene>
    <name evidence="2" type="primary">IMP4</name>
</gene>